<sequence>MKRVYIGVDVGTSGCKAAAIGGDGGICGIESVRYDDSLACSGPGCYDQPAAVLRGAAFGCIRALTRGLAAGCRVDAIGLTGQMHGLVALDERLRPLRPIISCVDFRNEKQNSGIYRRAGGVEGLLEFTNNRMLASCTAGKILWMRENEPELFSRVRYIVNPKDYVRAALTGIAATDESDAAGFGVYDVKNRCWNEALLELIDLPKAVLPPVLHADQTAGTVLPEIAAALGLCPDTVVVAGAGDAVMQTVGSGAVRPGVYGVVLGSGGLIAASLDKCAHNEGARLQVYPSALRGQWVAYTGLMSVGTSVNWLRANIYAQDAADGFRRMDEQAAQVQPGCGGLLFFPALLGQRSPVDDPFARGVVAGLNPAHTKGHLYRAMLEGLALGMREVYGQLRAVAAPMQCIRISGGGAVNALWCQIFADVFQAPVQRAAEYAVCGARGAAVLASCRGDPAKAAERFAAAETDRIFMPDASRKALYDDLFALYTQVYPAARALFSGLKRFDETYGV</sequence>
<organism evidence="7 8">
    <name type="scientific">Anaerotruncus colihominis</name>
    <dbReference type="NCBI Taxonomy" id="169435"/>
    <lineage>
        <taxon>Bacteria</taxon>
        <taxon>Bacillati</taxon>
        <taxon>Bacillota</taxon>
        <taxon>Clostridia</taxon>
        <taxon>Eubacteriales</taxon>
        <taxon>Oscillospiraceae</taxon>
        <taxon>Anaerotruncus</taxon>
    </lineage>
</organism>
<dbReference type="OrthoDB" id="9805576at2"/>
<dbReference type="Proteomes" id="UP000095765">
    <property type="component" value="Unassembled WGS sequence"/>
</dbReference>
<keyword evidence="3 4" id="KW-0418">Kinase</keyword>
<dbReference type="InterPro" id="IPR018485">
    <property type="entry name" value="FGGY_C"/>
</dbReference>
<dbReference type="InterPro" id="IPR018484">
    <property type="entry name" value="FGGY_N"/>
</dbReference>
<dbReference type="AlphaFoldDB" id="A0A174RV59"/>
<dbReference type="PANTHER" id="PTHR43095:SF5">
    <property type="entry name" value="XYLULOSE KINASE"/>
    <property type="match status" value="1"/>
</dbReference>
<dbReference type="PANTHER" id="PTHR43095">
    <property type="entry name" value="SUGAR KINASE"/>
    <property type="match status" value="1"/>
</dbReference>
<dbReference type="CDD" id="cd07808">
    <property type="entry name" value="ASKHA_NBD_FGGY_EcXK-like"/>
    <property type="match status" value="1"/>
</dbReference>
<feature type="domain" description="Carbohydrate kinase FGGY C-terminal" evidence="6">
    <location>
        <begin position="262"/>
        <end position="447"/>
    </location>
</feature>
<dbReference type="InterPro" id="IPR000577">
    <property type="entry name" value="Carb_kinase_FGGY"/>
</dbReference>
<evidence type="ECO:0000256" key="4">
    <source>
        <dbReference type="RuleBase" id="RU003733"/>
    </source>
</evidence>
<reference evidence="7 8" key="1">
    <citation type="submission" date="2015-09" db="EMBL/GenBank/DDBJ databases">
        <authorList>
            <consortium name="Pathogen Informatics"/>
        </authorList>
    </citation>
    <scope>NUCLEOTIDE SEQUENCE [LARGE SCALE GENOMIC DNA]</scope>
    <source>
        <strain evidence="7 8">2789STDY5834939</strain>
    </source>
</reference>
<dbReference type="PIRSF" id="PIRSF000538">
    <property type="entry name" value="GlpK"/>
    <property type="match status" value="1"/>
</dbReference>
<protein>
    <submittedName>
        <fullName evidence="7">Xylulose kinase</fullName>
        <ecNumber evidence="7">2.7.1.17</ecNumber>
    </submittedName>
</protein>
<dbReference type="PROSITE" id="PS00933">
    <property type="entry name" value="FGGY_KINASES_1"/>
    <property type="match status" value="1"/>
</dbReference>
<evidence type="ECO:0000256" key="1">
    <source>
        <dbReference type="ARBA" id="ARBA00009156"/>
    </source>
</evidence>
<comment type="similarity">
    <text evidence="1 4">Belongs to the FGGY kinase family.</text>
</comment>
<evidence type="ECO:0000256" key="2">
    <source>
        <dbReference type="ARBA" id="ARBA00022679"/>
    </source>
</evidence>
<dbReference type="InterPro" id="IPR043129">
    <property type="entry name" value="ATPase_NBD"/>
</dbReference>
<dbReference type="GO" id="GO:0004856">
    <property type="term" value="F:D-xylulokinase activity"/>
    <property type="evidence" value="ECO:0007669"/>
    <property type="project" value="UniProtKB-EC"/>
</dbReference>
<dbReference type="RefSeq" id="WP_055245389.1">
    <property type="nucleotide sequence ID" value="NZ_CABIWA010000005.1"/>
</dbReference>
<dbReference type="EC" id="2.7.1.17" evidence="7"/>
<evidence type="ECO:0000313" key="7">
    <source>
        <dbReference type="EMBL" id="CUP87567.1"/>
    </source>
</evidence>
<accession>A0A174RV59</accession>
<evidence type="ECO:0000256" key="3">
    <source>
        <dbReference type="ARBA" id="ARBA00022777"/>
    </source>
</evidence>
<dbReference type="PROSITE" id="PS00445">
    <property type="entry name" value="FGGY_KINASES_2"/>
    <property type="match status" value="1"/>
</dbReference>
<gene>
    <name evidence="7" type="primary">xylB_5</name>
    <name evidence="7" type="ORF">ERS852551_02234</name>
</gene>
<dbReference type="EMBL" id="CZBE01000015">
    <property type="protein sequence ID" value="CUP87567.1"/>
    <property type="molecule type" value="Genomic_DNA"/>
</dbReference>
<dbReference type="Pfam" id="PF00370">
    <property type="entry name" value="FGGY_N"/>
    <property type="match status" value="1"/>
</dbReference>
<evidence type="ECO:0000313" key="8">
    <source>
        <dbReference type="Proteomes" id="UP000095765"/>
    </source>
</evidence>
<dbReference type="Gene3D" id="3.30.420.40">
    <property type="match status" value="2"/>
</dbReference>
<name>A0A174RV59_9FIRM</name>
<dbReference type="SUPFAM" id="SSF53067">
    <property type="entry name" value="Actin-like ATPase domain"/>
    <property type="match status" value="2"/>
</dbReference>
<feature type="domain" description="Carbohydrate kinase FGGY N-terminal" evidence="5">
    <location>
        <begin position="4"/>
        <end position="250"/>
    </location>
</feature>
<keyword evidence="2 4" id="KW-0808">Transferase</keyword>
<evidence type="ECO:0000259" key="5">
    <source>
        <dbReference type="Pfam" id="PF00370"/>
    </source>
</evidence>
<dbReference type="InterPro" id="IPR050406">
    <property type="entry name" value="FGGY_Carb_Kinase"/>
</dbReference>
<dbReference type="Pfam" id="PF02782">
    <property type="entry name" value="FGGY_C"/>
    <property type="match status" value="1"/>
</dbReference>
<evidence type="ECO:0000259" key="6">
    <source>
        <dbReference type="Pfam" id="PF02782"/>
    </source>
</evidence>
<proteinExistence type="inferred from homology"/>
<dbReference type="InterPro" id="IPR018483">
    <property type="entry name" value="Carb_kinase_FGGY_CS"/>
</dbReference>